<evidence type="ECO:0000256" key="4">
    <source>
        <dbReference type="ARBA" id="ARBA00023163"/>
    </source>
</evidence>
<gene>
    <name evidence="6" type="ORF">NS965_00175</name>
</gene>
<protein>
    <submittedName>
        <fullName evidence="6">LysR substrate-binding domain-containing protein</fullName>
    </submittedName>
</protein>
<feature type="domain" description="HTH lysR-type" evidence="5">
    <location>
        <begin position="3"/>
        <end position="64"/>
    </location>
</feature>
<dbReference type="Pfam" id="PF03466">
    <property type="entry name" value="LysR_substrate"/>
    <property type="match status" value="1"/>
</dbReference>
<comment type="caution">
    <text evidence="6">The sequence shown here is derived from an EMBL/GenBank/DDBJ whole genome shotgun (WGS) entry which is preliminary data.</text>
</comment>
<dbReference type="Proteomes" id="UP001204061">
    <property type="component" value="Unassembled WGS sequence"/>
</dbReference>
<dbReference type="SUPFAM" id="SSF53850">
    <property type="entry name" value="Periplasmic binding protein-like II"/>
    <property type="match status" value="1"/>
</dbReference>
<evidence type="ECO:0000313" key="7">
    <source>
        <dbReference type="Proteomes" id="UP001204061"/>
    </source>
</evidence>
<keyword evidence="4" id="KW-0804">Transcription</keyword>
<dbReference type="InterPro" id="IPR036388">
    <property type="entry name" value="WH-like_DNA-bd_sf"/>
</dbReference>
<comment type="similarity">
    <text evidence="1">Belongs to the LysR transcriptional regulatory family.</text>
</comment>
<dbReference type="GO" id="GO:0000976">
    <property type="term" value="F:transcription cis-regulatory region binding"/>
    <property type="evidence" value="ECO:0007669"/>
    <property type="project" value="TreeGrafter"/>
</dbReference>
<dbReference type="AlphaFoldDB" id="A0AAW5LYR8"/>
<proteinExistence type="inferred from homology"/>
<dbReference type="Gene3D" id="3.40.190.290">
    <property type="match status" value="1"/>
</dbReference>
<organism evidence="6 7">
    <name type="scientific">Aeromonas veronii</name>
    <dbReference type="NCBI Taxonomy" id="654"/>
    <lineage>
        <taxon>Bacteria</taxon>
        <taxon>Pseudomonadati</taxon>
        <taxon>Pseudomonadota</taxon>
        <taxon>Gammaproteobacteria</taxon>
        <taxon>Aeromonadales</taxon>
        <taxon>Aeromonadaceae</taxon>
        <taxon>Aeromonas</taxon>
    </lineage>
</organism>
<keyword evidence="2" id="KW-0805">Transcription regulation</keyword>
<evidence type="ECO:0000259" key="5">
    <source>
        <dbReference type="PROSITE" id="PS50931"/>
    </source>
</evidence>
<dbReference type="EMBL" id="JANLFC010000001">
    <property type="protein sequence ID" value="MCR4446805.1"/>
    <property type="molecule type" value="Genomic_DNA"/>
</dbReference>
<dbReference type="InterPro" id="IPR000847">
    <property type="entry name" value="LysR_HTH_N"/>
</dbReference>
<keyword evidence="3" id="KW-0238">DNA-binding</keyword>
<evidence type="ECO:0000256" key="1">
    <source>
        <dbReference type="ARBA" id="ARBA00009437"/>
    </source>
</evidence>
<dbReference type="RefSeq" id="WP_080768715.1">
    <property type="nucleotide sequence ID" value="NZ_CAAKNM010000022.1"/>
</dbReference>
<dbReference type="PROSITE" id="PS50931">
    <property type="entry name" value="HTH_LYSR"/>
    <property type="match status" value="1"/>
</dbReference>
<dbReference type="SUPFAM" id="SSF46785">
    <property type="entry name" value="Winged helix' DNA-binding domain"/>
    <property type="match status" value="1"/>
</dbReference>
<dbReference type="PRINTS" id="PR00039">
    <property type="entry name" value="HTHLYSR"/>
</dbReference>
<dbReference type="PANTHER" id="PTHR30126">
    <property type="entry name" value="HTH-TYPE TRANSCRIPTIONAL REGULATOR"/>
    <property type="match status" value="1"/>
</dbReference>
<reference evidence="6" key="1">
    <citation type="submission" date="2022-08" db="EMBL/GenBank/DDBJ databases">
        <title>A global survey of hypervirulent Aeromonas hydrophila identified this emerging pathogen in farmed fish in the lower Mekong River basin.</title>
        <authorList>
            <person name="Xu T."/>
            <person name="Rasmussen-Ivey C.R."/>
            <person name="Moen F.S."/>
            <person name="Fernandez Bravo A."/>
            <person name="Lamy B."/>
            <person name="Beaz-Hidalgo R."/>
            <person name="Khan C.D."/>
            <person name="Castro Escarpulli G."/>
            <person name="Yasin I.S.M."/>
            <person name="Figueras M.J."/>
            <person name="Azzam Sayuti M."/>
            <person name="Karim M.M."/>
            <person name="Alam K.M."/>
            <person name="Le T.T.T."/>
            <person name="Thao N.H.P."/>
            <person name="Addo S."/>
            <person name="Duodu S."/>
            <person name="Ali S."/>
            <person name="Mey S."/>
            <person name="Somony T."/>
            <person name="Liles M.R."/>
        </authorList>
    </citation>
    <scope>NUCLEOTIDE SEQUENCE</scope>
    <source>
        <strain evidence="6">0.14</strain>
    </source>
</reference>
<evidence type="ECO:0000256" key="2">
    <source>
        <dbReference type="ARBA" id="ARBA00023015"/>
    </source>
</evidence>
<evidence type="ECO:0000256" key="3">
    <source>
        <dbReference type="ARBA" id="ARBA00023125"/>
    </source>
</evidence>
<dbReference type="InterPro" id="IPR005119">
    <property type="entry name" value="LysR_subst-bd"/>
</dbReference>
<accession>A0AAW5LYR8</accession>
<dbReference type="GO" id="GO:0003700">
    <property type="term" value="F:DNA-binding transcription factor activity"/>
    <property type="evidence" value="ECO:0007669"/>
    <property type="project" value="InterPro"/>
</dbReference>
<dbReference type="Gene3D" id="1.10.10.10">
    <property type="entry name" value="Winged helix-like DNA-binding domain superfamily/Winged helix DNA-binding domain"/>
    <property type="match status" value="1"/>
</dbReference>
<dbReference type="PANTHER" id="PTHR30126:SF39">
    <property type="entry name" value="HTH-TYPE TRANSCRIPTIONAL REGULATOR CYSL"/>
    <property type="match status" value="1"/>
</dbReference>
<sequence>MVINLHLLRIFYTVSSEGGFSNAATHLCISQPAVSKAVSELERQIGLPLLERGSGRSRKGIHLTEHGQVLFDHAHAIYMLERAAIDDMQARIGMKKGRLTIGASSTIAGYWFRPYLSKLIQRFPDIDLKITTGNTQYIGQQLLDCQIDIGLVEGTLSDPRLLSCHWHDDELCLITSLTSDTYEHDWAQHTWLLREPGSGTREATELWLENQGIIPIRCIEYGSTEGIVRAVAEGLGVSLVSSRVVRESGYADDVSVMPISIRFRPLFIVLLKDRPISPLVEKCYNILMSQS</sequence>
<dbReference type="Pfam" id="PF00126">
    <property type="entry name" value="HTH_1"/>
    <property type="match status" value="1"/>
</dbReference>
<dbReference type="InterPro" id="IPR036390">
    <property type="entry name" value="WH_DNA-bd_sf"/>
</dbReference>
<evidence type="ECO:0000313" key="6">
    <source>
        <dbReference type="EMBL" id="MCR4446805.1"/>
    </source>
</evidence>
<name>A0AAW5LYR8_AERVE</name>